<dbReference type="InterPro" id="IPR051266">
    <property type="entry name" value="CLCR"/>
</dbReference>
<accession>A0A7M7N704</accession>
<keyword evidence="2" id="KW-0472">Membrane</keyword>
<dbReference type="InParanoid" id="A0A7M7N704"/>
<dbReference type="InterPro" id="IPR013783">
    <property type="entry name" value="Ig-like_fold"/>
</dbReference>
<dbReference type="InterPro" id="IPR013642">
    <property type="entry name" value="CLCA_N"/>
</dbReference>
<organism evidence="5 6">
    <name type="scientific">Strongylocentrotus purpuratus</name>
    <name type="common">Purple sea urchin</name>
    <dbReference type="NCBI Taxonomy" id="7668"/>
    <lineage>
        <taxon>Eukaryota</taxon>
        <taxon>Metazoa</taxon>
        <taxon>Echinodermata</taxon>
        <taxon>Eleutherozoa</taxon>
        <taxon>Echinozoa</taxon>
        <taxon>Echinoidea</taxon>
        <taxon>Euechinoidea</taxon>
        <taxon>Echinacea</taxon>
        <taxon>Camarodonta</taxon>
        <taxon>Echinidea</taxon>
        <taxon>Strongylocentrotidae</taxon>
        <taxon>Strongylocentrotus</taxon>
    </lineage>
</organism>
<evidence type="ECO:0000313" key="5">
    <source>
        <dbReference type="EnsemblMetazoa" id="XP_030832203"/>
    </source>
</evidence>
<feature type="signal peptide" evidence="3">
    <location>
        <begin position="1"/>
        <end position="23"/>
    </location>
</feature>
<keyword evidence="2" id="KW-0812">Transmembrane</keyword>
<dbReference type="InterPro" id="IPR036465">
    <property type="entry name" value="vWFA_dom_sf"/>
</dbReference>
<keyword evidence="2" id="KW-1133">Transmembrane helix</keyword>
<dbReference type="KEGG" id="spu:105444552"/>
<dbReference type="GeneID" id="105444552"/>
<dbReference type="Gene3D" id="2.60.40.10">
    <property type="entry name" value="Immunoglobulins"/>
    <property type="match status" value="1"/>
</dbReference>
<dbReference type="SUPFAM" id="SSF53300">
    <property type="entry name" value="vWA-like"/>
    <property type="match status" value="1"/>
</dbReference>
<feature type="domain" description="Calcium-activated chloride channel N-terminal" evidence="4">
    <location>
        <begin position="29"/>
        <end position="195"/>
    </location>
</feature>
<dbReference type="RefSeq" id="XP_030832203.1">
    <property type="nucleotide sequence ID" value="XM_030976343.1"/>
</dbReference>
<feature type="compositionally biased region" description="Low complexity" evidence="1">
    <location>
        <begin position="798"/>
        <end position="814"/>
    </location>
</feature>
<dbReference type="OMA" id="TIFIMDL"/>
<dbReference type="Gene3D" id="3.40.50.410">
    <property type="entry name" value="von Willebrand factor, type A domain"/>
    <property type="match status" value="1"/>
</dbReference>
<feature type="region of interest" description="Disordered" evidence="1">
    <location>
        <begin position="872"/>
        <end position="894"/>
    </location>
</feature>
<dbReference type="Pfam" id="PF08434">
    <property type="entry name" value="CLCA"/>
    <property type="match status" value="2"/>
</dbReference>
<dbReference type="AlphaFoldDB" id="A0A7M7N704"/>
<sequence length="894" mass="98523">MSPTENLIILLSVLTIFNSGVVSQDVNQISLEDGEFRNVLVAIDEGVQEDPAIIQKIKDMFVMGSPLLFNATELRAFWKEILILVPRSWTRLSSYGFTQSESYNRANIRIFSGEEATDPVVVNHLHCGMEGHHLEMTSGYLQSTSKCHNMDIVRYWARLRWGLMPEDYIGDDKTAPSYMDSDGACQATRCSLEIEVGLKKHFPSYSLQIVEFCNSNTKDKHRYHNFEAPNLQNIKCAKSAWDVLHDSDDFVDEKNPPMPGSTNTAPAFRILQPPKDRHVVLVLDISGSMNNANRFNKYIQAATIFIMDLVPAGSEILGVDSNGSYIFLLSDGEENRSPYIRDVLQDVNTAGVVIDTVAITQDADQQMEDLANMTGGRSFFCHDLRSSACVTDALLWTIVERPHLNTAQAPIVVKITDVKVPPRPDAIITTVVIGEEEGNDTMMAVTWLDFYDMDVIVEGPHGEFIDELHPSYTIDRATKIITIRIPVASPGNWDITMLHNEVSIETVGVTVTTKPRQTGDEIADVHVFLSTRNVNFKEDPKLGIFALVQRGHNVVKNADVQAVVGNSIGSITSTIQLNDLGTGSDFMKDDGVYSGYFLNFDADGRYSVTVNVLGAAASNISHTDRKRRAITPTPPSVPSSFMRSASGGVFAVNNYIPNAPDVLAPSRIQDLAYSSFSYENATVILTWTAVGDDLDQGTASEYELRYSNDFDVLRVNFTENPLVNDHQIIDGNLSRISPGGQSETLTILLPVLHYDLNYYFSIRALDEAGNAGAISNIVSLPIIEPYFVSTSAPSSTTTVQDFTDGTTVTTSTITEPPSKEPEATKGPDESKDLGLIIGLTVAFILVLLVCALVYAKFFYKKKFTPRYAEGVNHSGESYQSTENPSHANPAYNGS</sequence>
<proteinExistence type="predicted"/>
<reference evidence="6" key="1">
    <citation type="submission" date="2015-02" db="EMBL/GenBank/DDBJ databases">
        <title>Genome sequencing for Strongylocentrotus purpuratus.</title>
        <authorList>
            <person name="Murali S."/>
            <person name="Liu Y."/>
            <person name="Vee V."/>
            <person name="English A."/>
            <person name="Wang M."/>
            <person name="Skinner E."/>
            <person name="Han Y."/>
            <person name="Muzny D.M."/>
            <person name="Worley K.C."/>
            <person name="Gibbs R.A."/>
        </authorList>
    </citation>
    <scope>NUCLEOTIDE SEQUENCE</scope>
</reference>
<dbReference type="EnsemblMetazoa" id="XM_030976343">
    <property type="protein sequence ID" value="XP_030832203"/>
    <property type="gene ID" value="LOC105444552"/>
</dbReference>
<evidence type="ECO:0000256" key="3">
    <source>
        <dbReference type="SAM" id="SignalP"/>
    </source>
</evidence>
<evidence type="ECO:0000256" key="1">
    <source>
        <dbReference type="SAM" id="MobiDB-lite"/>
    </source>
</evidence>
<feature type="domain" description="Calcium-activated chloride channel N-terminal" evidence="4">
    <location>
        <begin position="209"/>
        <end position="252"/>
    </location>
</feature>
<dbReference type="PANTHER" id="PTHR10579:SF177">
    <property type="entry name" value="CALCIUM-ACTIVATED CHLORIDE CHANNEL REGULATOR 4-LIKE PROTEIN"/>
    <property type="match status" value="1"/>
</dbReference>
<name>A0A7M7N704_STRPU</name>
<feature type="transmembrane region" description="Helical" evidence="2">
    <location>
        <begin position="833"/>
        <end position="855"/>
    </location>
</feature>
<feature type="chain" id="PRO_5029802055" description="Calcium-activated chloride channel N-terminal domain-containing protein" evidence="3">
    <location>
        <begin position="24"/>
        <end position="894"/>
    </location>
</feature>
<reference evidence="5" key="2">
    <citation type="submission" date="2021-01" db="UniProtKB">
        <authorList>
            <consortium name="EnsemblMetazoa"/>
        </authorList>
    </citation>
    <scope>IDENTIFICATION</scope>
</reference>
<feature type="compositionally biased region" description="Polar residues" evidence="1">
    <location>
        <begin position="874"/>
        <end position="894"/>
    </location>
</feature>
<feature type="compositionally biased region" description="Basic and acidic residues" evidence="1">
    <location>
        <begin position="817"/>
        <end position="828"/>
    </location>
</feature>
<evidence type="ECO:0000259" key="4">
    <source>
        <dbReference type="Pfam" id="PF08434"/>
    </source>
</evidence>
<dbReference type="OrthoDB" id="10070117at2759"/>
<protein>
    <recommendedName>
        <fullName evidence="4">Calcium-activated chloride channel N-terminal domain-containing protein</fullName>
    </recommendedName>
</protein>
<dbReference type="PANTHER" id="PTHR10579">
    <property type="entry name" value="CALCIUM-ACTIVATED CHLORIDE CHANNEL REGULATOR"/>
    <property type="match status" value="1"/>
</dbReference>
<evidence type="ECO:0000256" key="2">
    <source>
        <dbReference type="SAM" id="Phobius"/>
    </source>
</evidence>
<evidence type="ECO:0000313" key="6">
    <source>
        <dbReference type="Proteomes" id="UP000007110"/>
    </source>
</evidence>
<keyword evidence="6" id="KW-1185">Reference proteome</keyword>
<feature type="region of interest" description="Disordered" evidence="1">
    <location>
        <begin position="798"/>
        <end position="828"/>
    </location>
</feature>
<dbReference type="Proteomes" id="UP000007110">
    <property type="component" value="Unassembled WGS sequence"/>
</dbReference>
<keyword evidence="3" id="KW-0732">Signal</keyword>